<keyword evidence="7" id="KW-0269">Exonuclease</keyword>
<keyword evidence="3 15" id="KW-0547">Nucleotide-binding</keyword>
<evidence type="ECO:0000256" key="4">
    <source>
        <dbReference type="ARBA" id="ARBA00022763"/>
    </source>
</evidence>
<comment type="similarity">
    <text evidence="1">Belongs to the helicase family. UvrD subfamily.</text>
</comment>
<evidence type="ECO:0000256" key="15">
    <source>
        <dbReference type="PROSITE-ProRule" id="PRU00560"/>
    </source>
</evidence>
<dbReference type="Gene3D" id="1.10.10.160">
    <property type="match status" value="1"/>
</dbReference>
<dbReference type="Pfam" id="PF00580">
    <property type="entry name" value="UvrD-helicase"/>
    <property type="match status" value="1"/>
</dbReference>
<dbReference type="InterPro" id="IPR011604">
    <property type="entry name" value="PDDEXK-like_dom_sf"/>
</dbReference>
<dbReference type="Gene3D" id="3.90.320.10">
    <property type="match status" value="1"/>
</dbReference>
<evidence type="ECO:0000256" key="16">
    <source>
        <dbReference type="SAM" id="MobiDB-lite"/>
    </source>
</evidence>
<evidence type="ECO:0000256" key="11">
    <source>
        <dbReference type="ARBA" id="ARBA00023235"/>
    </source>
</evidence>
<evidence type="ECO:0000256" key="7">
    <source>
        <dbReference type="ARBA" id="ARBA00022839"/>
    </source>
</evidence>
<dbReference type="GO" id="GO:0033202">
    <property type="term" value="C:DNA helicase complex"/>
    <property type="evidence" value="ECO:0007669"/>
    <property type="project" value="TreeGrafter"/>
</dbReference>
<dbReference type="EC" id="5.6.2.4" evidence="13"/>
<dbReference type="GO" id="GO:0000725">
    <property type="term" value="P:recombinational repair"/>
    <property type="evidence" value="ECO:0007669"/>
    <property type="project" value="TreeGrafter"/>
</dbReference>
<evidence type="ECO:0000256" key="6">
    <source>
        <dbReference type="ARBA" id="ARBA00022806"/>
    </source>
</evidence>
<dbReference type="GO" id="GO:0005829">
    <property type="term" value="C:cytosol"/>
    <property type="evidence" value="ECO:0007669"/>
    <property type="project" value="TreeGrafter"/>
</dbReference>
<dbReference type="GO" id="GO:0005524">
    <property type="term" value="F:ATP binding"/>
    <property type="evidence" value="ECO:0007669"/>
    <property type="project" value="UniProtKB-UniRule"/>
</dbReference>
<organism evidence="19">
    <name type="scientific">uncultured Frankineae bacterium</name>
    <dbReference type="NCBI Taxonomy" id="437475"/>
    <lineage>
        <taxon>Bacteria</taxon>
        <taxon>Bacillati</taxon>
        <taxon>Actinomycetota</taxon>
        <taxon>Actinomycetes</taxon>
        <taxon>Frankiales</taxon>
        <taxon>environmental samples</taxon>
    </lineage>
</organism>
<evidence type="ECO:0000256" key="13">
    <source>
        <dbReference type="ARBA" id="ARBA00034808"/>
    </source>
</evidence>
<dbReference type="InterPro" id="IPR014016">
    <property type="entry name" value="UvrD-like_ATP-bd"/>
</dbReference>
<dbReference type="Pfam" id="PF12705">
    <property type="entry name" value="PDDEXK_1"/>
    <property type="match status" value="1"/>
</dbReference>
<keyword evidence="2" id="KW-0540">Nuclease</keyword>
<keyword evidence="6 15" id="KW-0347">Helicase</keyword>
<dbReference type="GO" id="GO:0004527">
    <property type="term" value="F:exonuclease activity"/>
    <property type="evidence" value="ECO:0007669"/>
    <property type="project" value="UniProtKB-KW"/>
</dbReference>
<dbReference type="InterPro" id="IPR013986">
    <property type="entry name" value="DExx_box_DNA_helicase_dom_sf"/>
</dbReference>
<evidence type="ECO:0000259" key="18">
    <source>
        <dbReference type="PROSITE" id="PS51217"/>
    </source>
</evidence>
<accession>A0A6J4KQF9</accession>
<name>A0A6J4KQF9_9ACTN</name>
<keyword evidence="4" id="KW-0227">DNA damage</keyword>
<dbReference type="GO" id="GO:0003677">
    <property type="term" value="F:DNA binding"/>
    <property type="evidence" value="ECO:0007669"/>
    <property type="project" value="UniProtKB-KW"/>
</dbReference>
<comment type="catalytic activity">
    <reaction evidence="14">
        <text>ATP + H2O = ADP + phosphate + H(+)</text>
        <dbReference type="Rhea" id="RHEA:13065"/>
        <dbReference type="ChEBI" id="CHEBI:15377"/>
        <dbReference type="ChEBI" id="CHEBI:15378"/>
        <dbReference type="ChEBI" id="CHEBI:30616"/>
        <dbReference type="ChEBI" id="CHEBI:43474"/>
        <dbReference type="ChEBI" id="CHEBI:456216"/>
        <dbReference type="EC" id="5.6.2.4"/>
    </reaction>
</comment>
<evidence type="ECO:0000256" key="12">
    <source>
        <dbReference type="ARBA" id="ARBA00034617"/>
    </source>
</evidence>
<evidence type="ECO:0000256" key="14">
    <source>
        <dbReference type="ARBA" id="ARBA00048988"/>
    </source>
</evidence>
<dbReference type="PROSITE" id="PS51217">
    <property type="entry name" value="UVRD_HELICASE_CTER"/>
    <property type="match status" value="1"/>
</dbReference>
<comment type="catalytic activity">
    <reaction evidence="12">
        <text>Couples ATP hydrolysis with the unwinding of duplex DNA by translocating in the 3'-5' direction.</text>
        <dbReference type="EC" id="5.6.2.4"/>
    </reaction>
</comment>
<keyword evidence="5 15" id="KW-0378">Hydrolase</keyword>
<evidence type="ECO:0000256" key="5">
    <source>
        <dbReference type="ARBA" id="ARBA00022801"/>
    </source>
</evidence>
<dbReference type="GO" id="GO:0043138">
    <property type="term" value="F:3'-5' DNA helicase activity"/>
    <property type="evidence" value="ECO:0007669"/>
    <property type="project" value="UniProtKB-EC"/>
</dbReference>
<gene>
    <name evidence="19" type="ORF">AVDCRST_MAG16-119</name>
</gene>
<sequence>MERVTDPVLRRRPARTAGAPALDPQQARVVRHDAGPLLVLAGPGTGKTTTLVEAVVDRVERRGLAPEQVLVLTFSRKAAQELRERVTARLGRTTRGALAMTFHSYAYALLRRELAAEGGPPLRLLSGPEQDLEVARLLEGVLDDGASDWPEGLRPALPLRGFRRELRDLLQRAQERGVDGQLLARLGEASGRPEWTAAGRFLDDYEGRFALDPSAEVLDHSGLVRAAAALLEGDPELRERERAARAVVVVDEYQDTDPAQVRLLQALAGQGRDLVAVGDPDQSIYAFRGAEVRGVLDFPTDFPTADGQPAPVVELRTCRRSGPVLLAASRAVARRLPAGRLSASFRDLHPDPVAVRSPGSVEVLLAASPTGEAALVADVLRRAHLVDGLAWSDMAVLLRSTPRSLAVLRRGLHAAGVPVGVPADEVPLVEEPLVRALLDVLSAALRPGAVTADGVLALLGGPLVRADGLAVRRLRRALREVDLAAGAATPSDELLVEAFGDPRALLAVPDAARRPMDRLTRLVRAVRTAVAGDAGAGTAEQVLWALWETSGLARRLEQESLSGGARGALADRSLDAVLALFDAAARYVDRLPHGSVLGFVDDVEAQEVPGDTLAQRTPEGDAVRVMTAHASKGLEWPLVVVAGVQEGVWPDLRLRGSLLGADELAAAADAPQAGPPGPTTGADRRAELLAEERRLFYVAVTRARDRLVVTAVAGSEEDRPSRFVEELGVGVPDRVSAVGRPLTGSGLVAELRHAAATSDDPALREAACRRLALVAGLDADDVPHVASAHPDRWWGLAPLSEAAPLVAEGEVVRVSPSKVESYDTCSLRWFLESAVGVAGSSGPAQVVGSLVHALAELGSGADALDEAALTARLDEVLPELDLGAPWMVRRRRQEAVEQLRRFLDWQRASGRDLVGTELAVEVPLGGGAVLSGRVDRLERDTDGRAVVVDLKTGSTKPSKADLARHPQLGVYQLAVALGAFAEQHGLHEPGGAALLQLKTGKRADEQLQPALGDDDDPDWARSLVERVVQGMSGSDFPATVNEHCARTCAVRASCPAWPEGESVLR</sequence>
<protein>
    <recommendedName>
        <fullName evidence="13">DNA 3'-5' helicase</fullName>
        <ecNumber evidence="13">5.6.2.4</ecNumber>
    </recommendedName>
</protein>
<dbReference type="PANTHER" id="PTHR11070">
    <property type="entry name" value="UVRD / RECB / PCRA DNA HELICASE FAMILY MEMBER"/>
    <property type="match status" value="1"/>
</dbReference>
<evidence type="ECO:0000256" key="2">
    <source>
        <dbReference type="ARBA" id="ARBA00022722"/>
    </source>
</evidence>
<evidence type="ECO:0000256" key="9">
    <source>
        <dbReference type="ARBA" id="ARBA00023125"/>
    </source>
</evidence>
<dbReference type="InterPro" id="IPR038726">
    <property type="entry name" value="PDDEXK_AddAB-type"/>
</dbReference>
<dbReference type="SUPFAM" id="SSF52540">
    <property type="entry name" value="P-loop containing nucleoside triphosphate hydrolases"/>
    <property type="match status" value="1"/>
</dbReference>
<dbReference type="EMBL" id="CADCUE010000011">
    <property type="protein sequence ID" value="CAA9310673.1"/>
    <property type="molecule type" value="Genomic_DNA"/>
</dbReference>
<dbReference type="InterPro" id="IPR014017">
    <property type="entry name" value="DNA_helicase_UvrD-like_C"/>
</dbReference>
<keyword evidence="9" id="KW-0238">DNA-binding</keyword>
<dbReference type="AlphaFoldDB" id="A0A6J4KQF9"/>
<dbReference type="Gene3D" id="3.40.50.300">
    <property type="entry name" value="P-loop containing nucleotide triphosphate hydrolases"/>
    <property type="match status" value="2"/>
</dbReference>
<evidence type="ECO:0000313" key="19">
    <source>
        <dbReference type="EMBL" id="CAA9310673.1"/>
    </source>
</evidence>
<feature type="domain" description="UvrD-like helicase C-terminal" evidence="18">
    <location>
        <begin position="322"/>
        <end position="633"/>
    </location>
</feature>
<dbReference type="PROSITE" id="PS51198">
    <property type="entry name" value="UVRD_HELICASE_ATP_BIND"/>
    <property type="match status" value="1"/>
</dbReference>
<reference evidence="19" key="1">
    <citation type="submission" date="2020-02" db="EMBL/GenBank/DDBJ databases">
        <authorList>
            <person name="Meier V. D."/>
        </authorList>
    </citation>
    <scope>NUCLEOTIDE SEQUENCE</scope>
    <source>
        <strain evidence="19">AVDCRST_MAG16</strain>
    </source>
</reference>
<evidence type="ECO:0000256" key="8">
    <source>
        <dbReference type="ARBA" id="ARBA00022840"/>
    </source>
</evidence>
<evidence type="ECO:0000259" key="17">
    <source>
        <dbReference type="PROSITE" id="PS51198"/>
    </source>
</evidence>
<feature type="region of interest" description="Disordered" evidence="16">
    <location>
        <begin position="1"/>
        <end position="22"/>
    </location>
</feature>
<keyword evidence="11" id="KW-0413">Isomerase</keyword>
<evidence type="ECO:0000256" key="1">
    <source>
        <dbReference type="ARBA" id="ARBA00009922"/>
    </source>
</evidence>
<proteinExistence type="inferred from homology"/>
<evidence type="ECO:0000256" key="10">
    <source>
        <dbReference type="ARBA" id="ARBA00023204"/>
    </source>
</evidence>
<keyword evidence="8 15" id="KW-0067">ATP-binding</keyword>
<dbReference type="CDD" id="cd17932">
    <property type="entry name" value="DEXQc_UvrD"/>
    <property type="match status" value="1"/>
</dbReference>
<evidence type="ECO:0000256" key="3">
    <source>
        <dbReference type="ARBA" id="ARBA00022741"/>
    </source>
</evidence>
<dbReference type="InterPro" id="IPR000212">
    <property type="entry name" value="DNA_helicase_UvrD/REP"/>
</dbReference>
<dbReference type="Gene3D" id="1.10.486.10">
    <property type="entry name" value="PCRA, domain 4"/>
    <property type="match status" value="1"/>
</dbReference>
<dbReference type="PANTHER" id="PTHR11070:SF59">
    <property type="entry name" value="DNA 3'-5' HELICASE"/>
    <property type="match status" value="1"/>
</dbReference>
<dbReference type="Pfam" id="PF13361">
    <property type="entry name" value="UvrD_C"/>
    <property type="match status" value="1"/>
</dbReference>
<keyword evidence="10" id="KW-0234">DNA repair</keyword>
<dbReference type="InterPro" id="IPR027417">
    <property type="entry name" value="P-loop_NTPase"/>
</dbReference>
<feature type="domain" description="UvrD-like helicase ATP-binding" evidence="17">
    <location>
        <begin position="20"/>
        <end position="322"/>
    </location>
</feature>
<feature type="binding site" evidence="15">
    <location>
        <begin position="41"/>
        <end position="48"/>
    </location>
    <ligand>
        <name>ATP</name>
        <dbReference type="ChEBI" id="CHEBI:30616"/>
    </ligand>
</feature>